<evidence type="ECO:0000313" key="3">
    <source>
        <dbReference type="EMBL" id="MBA8777365.1"/>
    </source>
</evidence>
<proteinExistence type="predicted"/>
<feature type="transmembrane region" description="Helical" evidence="1">
    <location>
        <begin position="21"/>
        <end position="39"/>
    </location>
</feature>
<sequence>MNRLSKLWIPLTFLKKGRETFFLYVSFMLINKLSNYIISSKSICIFFVVYGIFQFLRSYIYWKNYKYKVNKDNILLIHGYFIKHSKIIYFDQIKETNEYQPLLYKPFNLYSLSLYTESNIYGGSIKLELLSQKQLLNIYIKLYKNHPSNLSSTHHYDYVVSQKLLFLGSFSILNLLFFYLILDSFSNKLKKYLRIDFDLLNFWNLALSSTMLFLLFLIIYMFLGTIFNYVKTLLTYGNHKVQISDKNIQIKKGILKYTQETITKERIQAVIIKSSLIQRFFNITKVEIISNKEEKNSEKVVTNVVFPFVHKNNLEKLLFKLLPDFNSNLELKKISKKSILFKLSRPILILIPLYYLVELVFPVFLKIYTLIFIIIILGQLISGLFTKYSLNSNYIVFRKSNIVTNMYIIPNKNIEEFSYTQNFVHRYMKLSNLKLIIRRPSKNNINIKDISIEDTYYFYIKQITKN</sequence>
<keyword evidence="1" id="KW-0472">Membrane</keyword>
<evidence type="ECO:0000256" key="1">
    <source>
        <dbReference type="SAM" id="Phobius"/>
    </source>
</evidence>
<dbReference type="Proteomes" id="UP000524893">
    <property type="component" value="Unassembled WGS sequence"/>
</dbReference>
<dbReference type="PANTHER" id="PTHR34473">
    <property type="entry name" value="UPF0699 TRANSMEMBRANE PROTEIN YDBS"/>
    <property type="match status" value="1"/>
</dbReference>
<reference evidence="3 4" key="1">
    <citation type="journal article" date="2020" name="Access Microbiol">
        <title>Isolation and genome sequencing of Staphylococcus schleiferi subspecies coagulans from Antarctic seals.</title>
        <authorList>
            <person name="Foster G."/>
            <person name="Robb A."/>
            <person name="Paterson G.K."/>
        </authorList>
    </citation>
    <scope>NUCLEOTIDE SEQUENCE [LARGE SCALE GENOMIC DNA]</scope>
    <source>
        <strain evidence="3 4">M615/02/4</strain>
    </source>
</reference>
<gene>
    <name evidence="3" type="ORF">HR081_10845</name>
</gene>
<feature type="domain" description="YdbS-like PH" evidence="2">
    <location>
        <begin position="238"/>
        <end position="317"/>
    </location>
</feature>
<feature type="transmembrane region" description="Helical" evidence="1">
    <location>
        <begin position="202"/>
        <end position="223"/>
    </location>
</feature>
<evidence type="ECO:0000313" key="4">
    <source>
        <dbReference type="Proteomes" id="UP000524893"/>
    </source>
</evidence>
<accession>A0A9X0TLL3</accession>
<dbReference type="RefSeq" id="WP_182281181.1">
    <property type="nucleotide sequence ID" value="NZ_JABTCN010000046.1"/>
</dbReference>
<feature type="transmembrane region" description="Helical" evidence="1">
    <location>
        <begin position="45"/>
        <end position="62"/>
    </location>
</feature>
<evidence type="ECO:0000259" key="2">
    <source>
        <dbReference type="Pfam" id="PF03703"/>
    </source>
</evidence>
<name>A0A9X0TLL3_9STAP</name>
<feature type="transmembrane region" description="Helical" evidence="1">
    <location>
        <begin position="363"/>
        <end position="385"/>
    </location>
</feature>
<dbReference type="EMBL" id="JABTCN010000046">
    <property type="protein sequence ID" value="MBA8777365.1"/>
    <property type="molecule type" value="Genomic_DNA"/>
</dbReference>
<dbReference type="Pfam" id="PF03703">
    <property type="entry name" value="bPH_2"/>
    <property type="match status" value="2"/>
</dbReference>
<protein>
    <submittedName>
        <fullName evidence="3">PH domain-containing protein</fullName>
    </submittedName>
</protein>
<feature type="transmembrane region" description="Helical" evidence="1">
    <location>
        <begin position="164"/>
        <end position="182"/>
    </location>
</feature>
<keyword evidence="1" id="KW-0812">Transmembrane</keyword>
<dbReference type="InterPro" id="IPR005182">
    <property type="entry name" value="YdbS-like_PH"/>
</dbReference>
<feature type="transmembrane region" description="Helical" evidence="1">
    <location>
        <begin position="339"/>
        <end position="357"/>
    </location>
</feature>
<organism evidence="3 4">
    <name type="scientific">Staphylococcus coagulans</name>
    <dbReference type="NCBI Taxonomy" id="74706"/>
    <lineage>
        <taxon>Bacteria</taxon>
        <taxon>Bacillati</taxon>
        <taxon>Bacillota</taxon>
        <taxon>Bacilli</taxon>
        <taxon>Bacillales</taxon>
        <taxon>Staphylococcaceae</taxon>
        <taxon>Staphylococcus</taxon>
    </lineage>
</organism>
<keyword evidence="1" id="KW-1133">Transmembrane helix</keyword>
<dbReference type="PANTHER" id="PTHR34473:SF2">
    <property type="entry name" value="UPF0699 TRANSMEMBRANE PROTEIN YDBT"/>
    <property type="match status" value="1"/>
</dbReference>
<comment type="caution">
    <text evidence="3">The sequence shown here is derived from an EMBL/GenBank/DDBJ whole genome shotgun (WGS) entry which is preliminary data.</text>
</comment>
<dbReference type="AlphaFoldDB" id="A0A9X0TLL3"/>
<feature type="domain" description="YdbS-like PH" evidence="2">
    <location>
        <begin position="62"/>
        <end position="134"/>
    </location>
</feature>